<reference evidence="3" key="1">
    <citation type="journal article" date="2019" name="Int. J. Syst. Evol. Microbiol.">
        <title>The Global Catalogue of Microorganisms (GCM) 10K type strain sequencing project: providing services to taxonomists for standard genome sequencing and annotation.</title>
        <authorList>
            <consortium name="The Broad Institute Genomics Platform"/>
            <consortium name="The Broad Institute Genome Sequencing Center for Infectious Disease"/>
            <person name="Wu L."/>
            <person name="Ma J."/>
        </authorList>
    </citation>
    <scope>NUCLEOTIDE SEQUENCE [LARGE SCALE GENOMIC DNA]</scope>
    <source>
        <strain evidence="3">CCUG 54527</strain>
    </source>
</reference>
<gene>
    <name evidence="2" type="ORF">ACFPYN_03095</name>
</gene>
<evidence type="ECO:0000313" key="2">
    <source>
        <dbReference type="EMBL" id="MFC6038434.1"/>
    </source>
</evidence>
<dbReference type="EMBL" id="JBHSRI010000002">
    <property type="protein sequence ID" value="MFC6038434.1"/>
    <property type="molecule type" value="Genomic_DNA"/>
</dbReference>
<dbReference type="RefSeq" id="WP_377732452.1">
    <property type="nucleotide sequence ID" value="NZ_JBHSRI010000002.1"/>
</dbReference>
<keyword evidence="3" id="KW-1185">Reference proteome</keyword>
<protein>
    <submittedName>
        <fullName evidence="2">Siphovirus ReqiPepy6 Gp37-like family protein</fullName>
    </submittedName>
</protein>
<organism evidence="2 3">
    <name type="scientific">Paenisporosarcina macmurdoensis</name>
    <dbReference type="NCBI Taxonomy" id="212659"/>
    <lineage>
        <taxon>Bacteria</taxon>
        <taxon>Bacillati</taxon>
        <taxon>Bacillota</taxon>
        <taxon>Bacilli</taxon>
        <taxon>Bacillales</taxon>
        <taxon>Caryophanaceae</taxon>
        <taxon>Paenisporosarcina</taxon>
    </lineage>
</organism>
<evidence type="ECO:0000313" key="3">
    <source>
        <dbReference type="Proteomes" id="UP001596170"/>
    </source>
</evidence>
<dbReference type="InterPro" id="IPR029432">
    <property type="entry name" value="Gp28/Gp37-like_dom"/>
</dbReference>
<name>A0ABW1L422_9BACL</name>
<sequence length="484" mass="53308">MIRIFSDTFDFITEIDAVGSVMWTKRWHKQGEFQIVVNQHMEHVDELLEGRIVSVGSNKTGIIAHIEEMTSENGKGDDQLIVRGYDLKGILAKRFTIPPDGQAYDGQTADAETLMKQFVNNNAVLTTSERIISDLTVAPNLNRGSSFFYQTRFKNLKDELEKLSITSGLGWEVQFDGSSYLFDVSEGRNLTSTQNIHPPVIFSVEFDNVRSQKVIESSLDYKNVAIVAGQGEGAAREIAFIGTASGLARNEIFIDARDIAEDGNLQDRGQQKLDEYAKVESFETSVLPYGPFEYGRDWQLGDIVTVQNAKKTKTAQLRVTEIVEIIEKDGYQLDATFGQPLPTIIEKIKRETDNPIAEGGGEGVAGVDGTDGAGLDFIWQGTSLGIKRDEETAYQYTDLKGDQGVQGIQGETGPQGLSGEVQTYNHNQISASTVWVINHNLNKFPHVAVIDSAGSVVHGDVDHIDTNTLEVRFTSAFSGKANII</sequence>
<dbReference type="Proteomes" id="UP001596170">
    <property type="component" value="Unassembled WGS sequence"/>
</dbReference>
<proteinExistence type="predicted"/>
<accession>A0ABW1L422</accession>
<comment type="caution">
    <text evidence="2">The sequence shown here is derived from an EMBL/GenBank/DDBJ whole genome shotgun (WGS) entry which is preliminary data.</text>
</comment>
<evidence type="ECO:0000259" key="1">
    <source>
        <dbReference type="Pfam" id="PF14594"/>
    </source>
</evidence>
<dbReference type="Pfam" id="PF14594">
    <property type="entry name" value="Sipho_Gp37"/>
    <property type="match status" value="1"/>
</dbReference>
<feature type="domain" description="Gp28/Gp37-like" evidence="1">
    <location>
        <begin position="2"/>
        <end position="338"/>
    </location>
</feature>